<feature type="chain" id="PRO_5041968428" evidence="1">
    <location>
        <begin position="29"/>
        <end position="252"/>
    </location>
</feature>
<evidence type="ECO:0000256" key="1">
    <source>
        <dbReference type="SAM" id="SignalP"/>
    </source>
</evidence>
<name>A0AAD9K1T0_9ANNE</name>
<protein>
    <submittedName>
        <fullName evidence="2">Uncharacterized protein</fullName>
    </submittedName>
</protein>
<accession>A0AAD9K1T0</accession>
<dbReference type="Proteomes" id="UP001208570">
    <property type="component" value="Unassembled WGS sequence"/>
</dbReference>
<evidence type="ECO:0000313" key="3">
    <source>
        <dbReference type="Proteomes" id="UP001208570"/>
    </source>
</evidence>
<gene>
    <name evidence="2" type="ORF">LSH36_89g07067</name>
</gene>
<keyword evidence="1" id="KW-0732">Signal</keyword>
<dbReference type="AlphaFoldDB" id="A0AAD9K1T0"/>
<proteinExistence type="predicted"/>
<organism evidence="2 3">
    <name type="scientific">Paralvinella palmiformis</name>
    <dbReference type="NCBI Taxonomy" id="53620"/>
    <lineage>
        <taxon>Eukaryota</taxon>
        <taxon>Metazoa</taxon>
        <taxon>Spiralia</taxon>
        <taxon>Lophotrochozoa</taxon>
        <taxon>Annelida</taxon>
        <taxon>Polychaeta</taxon>
        <taxon>Sedentaria</taxon>
        <taxon>Canalipalpata</taxon>
        <taxon>Terebellida</taxon>
        <taxon>Terebelliformia</taxon>
        <taxon>Alvinellidae</taxon>
        <taxon>Paralvinella</taxon>
    </lineage>
</organism>
<feature type="signal peptide" evidence="1">
    <location>
        <begin position="1"/>
        <end position="28"/>
    </location>
</feature>
<comment type="caution">
    <text evidence="2">The sequence shown here is derived from an EMBL/GenBank/DDBJ whole genome shotgun (WGS) entry which is preliminary data.</text>
</comment>
<reference evidence="2" key="1">
    <citation type="journal article" date="2023" name="Mol. Biol. Evol.">
        <title>Third-Generation Sequencing Reveals the Adaptive Role of the Epigenome in Three Deep-Sea Polychaetes.</title>
        <authorList>
            <person name="Perez M."/>
            <person name="Aroh O."/>
            <person name="Sun Y."/>
            <person name="Lan Y."/>
            <person name="Juniper S.K."/>
            <person name="Young C.R."/>
            <person name="Angers B."/>
            <person name="Qian P.Y."/>
        </authorList>
    </citation>
    <scope>NUCLEOTIDE SEQUENCE</scope>
    <source>
        <strain evidence="2">P08H-3</strain>
    </source>
</reference>
<keyword evidence="3" id="KW-1185">Reference proteome</keyword>
<dbReference type="EMBL" id="JAODUP010000089">
    <property type="protein sequence ID" value="KAK2162951.1"/>
    <property type="molecule type" value="Genomic_DNA"/>
</dbReference>
<dbReference type="Gene3D" id="3.30.60.20">
    <property type="match status" value="1"/>
</dbReference>
<evidence type="ECO:0000313" key="2">
    <source>
        <dbReference type="EMBL" id="KAK2162951.1"/>
    </source>
</evidence>
<sequence>MDCGTWPSGPLAGHRFLWLFLVWALVNAWLPHDTLICWINHPLIRREYMRSVCKTNVHKRCAKNVANNCGINTKTMAEVLDKMGISGDKLNTSKKKKVQCYSIQILGNCKQYLEEKFKSESSVHQTCINHEIISPAYVEAIQLNPVSVRVYVTESMECDTQCLLECMPQTPWSVILSVCWSCMLECMPQCPWTVNVILSICWSACHRLHGVYATESMECDTQCLLECMPQSPWSVILSICWSVATESMECDT</sequence>